<dbReference type="AlphaFoldDB" id="A0A1Y2C0I4"/>
<dbReference type="EMBL" id="MCGO01000035">
    <property type="protein sequence ID" value="ORY40530.1"/>
    <property type="molecule type" value="Genomic_DNA"/>
</dbReference>
<organism evidence="2 3">
    <name type="scientific">Rhizoclosmatium globosum</name>
    <dbReference type="NCBI Taxonomy" id="329046"/>
    <lineage>
        <taxon>Eukaryota</taxon>
        <taxon>Fungi</taxon>
        <taxon>Fungi incertae sedis</taxon>
        <taxon>Chytridiomycota</taxon>
        <taxon>Chytridiomycota incertae sedis</taxon>
        <taxon>Chytridiomycetes</taxon>
        <taxon>Chytridiales</taxon>
        <taxon>Chytriomycetaceae</taxon>
        <taxon>Rhizoclosmatium</taxon>
    </lineage>
</organism>
<evidence type="ECO:0000313" key="2">
    <source>
        <dbReference type="EMBL" id="ORY40530.1"/>
    </source>
</evidence>
<protein>
    <submittedName>
        <fullName evidence="2">Uncharacterized protein</fullName>
    </submittedName>
</protein>
<keyword evidence="1" id="KW-0812">Transmembrane</keyword>
<reference evidence="2 3" key="1">
    <citation type="submission" date="2016-07" db="EMBL/GenBank/DDBJ databases">
        <title>Pervasive Adenine N6-methylation of Active Genes in Fungi.</title>
        <authorList>
            <consortium name="DOE Joint Genome Institute"/>
            <person name="Mondo S.J."/>
            <person name="Dannebaum R.O."/>
            <person name="Kuo R.C."/>
            <person name="Labutti K."/>
            <person name="Haridas S."/>
            <person name="Kuo A."/>
            <person name="Salamov A."/>
            <person name="Ahrendt S.R."/>
            <person name="Lipzen A."/>
            <person name="Sullivan W."/>
            <person name="Andreopoulos W.B."/>
            <person name="Clum A."/>
            <person name="Lindquist E."/>
            <person name="Daum C."/>
            <person name="Ramamoorthy G.K."/>
            <person name="Gryganskyi A."/>
            <person name="Culley D."/>
            <person name="Magnuson J.K."/>
            <person name="James T.Y."/>
            <person name="O'Malley M.A."/>
            <person name="Stajich J.E."/>
            <person name="Spatafora J.W."/>
            <person name="Visel A."/>
            <person name="Grigoriev I.V."/>
        </authorList>
    </citation>
    <scope>NUCLEOTIDE SEQUENCE [LARGE SCALE GENOMIC DNA]</scope>
    <source>
        <strain evidence="2 3">JEL800</strain>
    </source>
</reference>
<evidence type="ECO:0000313" key="3">
    <source>
        <dbReference type="Proteomes" id="UP000193642"/>
    </source>
</evidence>
<keyword evidence="1" id="KW-0472">Membrane</keyword>
<keyword evidence="3" id="KW-1185">Reference proteome</keyword>
<evidence type="ECO:0000256" key="1">
    <source>
        <dbReference type="SAM" id="Phobius"/>
    </source>
</evidence>
<name>A0A1Y2C0I4_9FUNG</name>
<gene>
    <name evidence="2" type="ORF">BCR33DRAFT_367617</name>
</gene>
<sequence>MTAPFPVPPPVGAPPPPPIWICGSPGQRIAYCGQIGCSESVKCTDPTLTCQYVPPPLQNPTPCTGAPFGYPNYEYALIAASVPSPLPSPVGTRNDTGVVMMHSPVPTNASNGTSAAGPSLSSPQANNMSTGSVFALGLVGGIASIVIVFAAVFAIKYRNGSHRVFAKGSDEECVVGRQETKVSKVESTDPSPTVQIRGPPIRAVVRYDVDDFFDDSSSRYGESVMDVPYGHTHTAPALNNMETPRGVASGILELEGVLRRLHQQHSGDAGELSARQLDGWDEESVNTGMSVGDATLKRYDLR</sequence>
<accession>A0A1Y2C0I4</accession>
<feature type="transmembrane region" description="Helical" evidence="1">
    <location>
        <begin position="133"/>
        <end position="155"/>
    </location>
</feature>
<proteinExistence type="predicted"/>
<keyword evidence="1" id="KW-1133">Transmembrane helix</keyword>
<dbReference type="Proteomes" id="UP000193642">
    <property type="component" value="Unassembled WGS sequence"/>
</dbReference>
<comment type="caution">
    <text evidence="2">The sequence shown here is derived from an EMBL/GenBank/DDBJ whole genome shotgun (WGS) entry which is preliminary data.</text>
</comment>